<gene>
    <name evidence="1" type="ordered locus">APE_0226.1</name>
</gene>
<dbReference type="CDD" id="cd18086">
    <property type="entry name" value="HsC9orf114-like"/>
    <property type="match status" value="1"/>
</dbReference>
<protein>
    <recommendedName>
        <fullName evidence="3">RNA-binding protein</fullName>
    </recommendedName>
</protein>
<dbReference type="Proteomes" id="UP000002518">
    <property type="component" value="Chromosome"/>
</dbReference>
<sequence>MALPSSILRVEPTLLLKTLKAGQIGRVAAIYRVDEIAVFEDPDSSPRLSRLLQLLLNYQATPPHLKKRVFPLRRELKYASLMPPLKIPSHTVPAEPKVGAILDGYVESCSGKSCRVFLGSMGYGVLRGRARPGDVVTVRIGEISGGRIVLEKASWGELYYGFSVSRFKRLEEAVTSFRRRGYRVVATDKNGLCPPESWKILAEIPSAKTLVVFGGPYKGVLEYTNPYLYDGVVNVIPRQGTETVRTEEALLATLEAISVLESLRQSSGQE</sequence>
<dbReference type="AlphaFoldDB" id="Q9YFM3"/>
<dbReference type="InterPro" id="IPR029026">
    <property type="entry name" value="tRNA_m1G_MTases_N"/>
</dbReference>
<evidence type="ECO:0008006" key="3">
    <source>
        <dbReference type="Google" id="ProtNLM"/>
    </source>
</evidence>
<evidence type="ECO:0000313" key="2">
    <source>
        <dbReference type="Proteomes" id="UP000002518"/>
    </source>
</evidence>
<reference evidence="1 2" key="1">
    <citation type="journal article" date="1999" name="DNA Res.">
        <title>Complete genome sequence of an aerobic hyper-thermophilic crenarchaeon, Aeropyrum pernix K1.</title>
        <authorList>
            <person name="Kawarabayasi Y."/>
            <person name="Hino Y."/>
            <person name="Horikawa H."/>
            <person name="Yamazaki S."/>
            <person name="Haikawa Y."/>
            <person name="Jin-no K."/>
            <person name="Takahashi M."/>
            <person name="Sekine M."/>
            <person name="Baba S."/>
            <person name="Ankai A."/>
            <person name="Kosugi H."/>
            <person name="Hosoyama A."/>
            <person name="Fukui S."/>
            <person name="Nagai Y."/>
            <person name="Nishijima K."/>
            <person name="Nakazawa H."/>
            <person name="Takamiya M."/>
            <person name="Masuda S."/>
            <person name="Funahashi T."/>
            <person name="Tanaka T."/>
            <person name="Kudoh Y."/>
            <person name="Yamazaki J."/>
            <person name="Kushida N."/>
            <person name="Oguchi A."/>
            <person name="Aoki K."/>
            <person name="Kubota K."/>
            <person name="Nakamura Y."/>
            <person name="Nomura N."/>
            <person name="Sako Y."/>
            <person name="Kikuchi H."/>
        </authorList>
    </citation>
    <scope>NUCLEOTIDE SEQUENCE [LARGE SCALE GENOMIC DNA]</scope>
    <source>
        <strain evidence="2">ATCC 700893 / DSM 11879 / JCM 9820 / NBRC 100138 / K1</strain>
    </source>
</reference>
<dbReference type="PANTHER" id="PTHR12150:SF13">
    <property type="entry name" value="METHYLTRANSFERASE C9ORF114-RELATED"/>
    <property type="match status" value="1"/>
</dbReference>
<dbReference type="PANTHER" id="PTHR12150">
    <property type="entry name" value="CLASS IV SAM-BINDING METHYLTRANSFERASE-RELATED"/>
    <property type="match status" value="1"/>
</dbReference>
<dbReference type="InterPro" id="IPR003750">
    <property type="entry name" value="Put_MeTrfase-C9orf114-like"/>
</dbReference>
<organism evidence="1 2">
    <name type="scientific">Aeropyrum pernix (strain ATCC 700893 / DSM 11879 / JCM 9820 / NBRC 100138 / K1)</name>
    <dbReference type="NCBI Taxonomy" id="272557"/>
    <lineage>
        <taxon>Archaea</taxon>
        <taxon>Thermoproteota</taxon>
        <taxon>Thermoprotei</taxon>
        <taxon>Desulfurococcales</taxon>
        <taxon>Desulfurococcaceae</taxon>
        <taxon>Aeropyrum</taxon>
    </lineage>
</organism>
<dbReference type="SUPFAM" id="SSF75217">
    <property type="entry name" value="alpha/beta knot"/>
    <property type="match status" value="2"/>
</dbReference>
<dbReference type="STRING" id="272557.APE_0226.1"/>
<keyword evidence="2" id="KW-1185">Reference proteome</keyword>
<evidence type="ECO:0000313" key="1">
    <source>
        <dbReference type="EMBL" id="BAA79138.2"/>
    </source>
</evidence>
<dbReference type="Gene3D" id="3.40.1280.10">
    <property type="match status" value="1"/>
</dbReference>
<dbReference type="InterPro" id="IPR029028">
    <property type="entry name" value="Alpha/beta_knot_MTases"/>
</dbReference>
<dbReference type="Pfam" id="PF02598">
    <property type="entry name" value="Methyltrn_RNA_3"/>
    <property type="match status" value="1"/>
</dbReference>
<dbReference type="Gene3D" id="2.40.50.140">
    <property type="entry name" value="Nucleic acid-binding proteins"/>
    <property type="match status" value="1"/>
</dbReference>
<proteinExistence type="predicted"/>
<dbReference type="PATRIC" id="fig|272557.25.peg.160"/>
<accession>Q9YFM3</accession>
<dbReference type="PIR" id="H72779">
    <property type="entry name" value="H72779"/>
</dbReference>
<dbReference type="EnsemblBacteria" id="BAA79138">
    <property type="protein sequence ID" value="BAA79138"/>
    <property type="gene ID" value="APE_0226.1"/>
</dbReference>
<dbReference type="EMBL" id="BA000002">
    <property type="protein sequence ID" value="BAA79138.2"/>
    <property type="molecule type" value="Genomic_DNA"/>
</dbReference>
<dbReference type="KEGG" id="ape:APE_0226.1"/>
<name>Q9YFM3_AERPE</name>
<dbReference type="eggNOG" id="arCOG04069">
    <property type="taxonomic scope" value="Archaea"/>
</dbReference>
<dbReference type="InterPro" id="IPR012340">
    <property type="entry name" value="NA-bd_OB-fold"/>
</dbReference>